<reference evidence="4" key="2">
    <citation type="submission" date="2021-04" db="EMBL/GenBank/DDBJ databases">
        <authorList>
            <person name="Gilroy R."/>
        </authorList>
    </citation>
    <scope>NUCLEOTIDE SEQUENCE</scope>
    <source>
        <strain evidence="4">CHK195-6426</strain>
    </source>
</reference>
<gene>
    <name evidence="4" type="ORF">H9742_13500</name>
</gene>
<dbReference type="InterPro" id="IPR032267">
    <property type="entry name" value="DUF4832"/>
</dbReference>
<keyword evidence="1" id="KW-1133">Transmembrane helix</keyword>
<name>A0A9D1UC90_9FIRM</name>
<proteinExistence type="predicted"/>
<evidence type="ECO:0000259" key="2">
    <source>
        <dbReference type="Pfam" id="PF16116"/>
    </source>
</evidence>
<feature type="domain" description="DUF4874" evidence="3">
    <location>
        <begin position="57"/>
        <end position="219"/>
    </location>
</feature>
<dbReference type="AlphaFoldDB" id="A0A9D1UC90"/>
<protein>
    <submittedName>
        <fullName evidence="4">DUF4832 domain-containing protein</fullName>
    </submittedName>
</protein>
<organism evidence="4 5">
    <name type="scientific">Candidatus Acetatifactor stercoripullorum</name>
    <dbReference type="NCBI Taxonomy" id="2838414"/>
    <lineage>
        <taxon>Bacteria</taxon>
        <taxon>Bacillati</taxon>
        <taxon>Bacillota</taxon>
        <taxon>Clostridia</taxon>
        <taxon>Lachnospirales</taxon>
        <taxon>Lachnospiraceae</taxon>
        <taxon>Acetatifactor</taxon>
    </lineage>
</organism>
<evidence type="ECO:0000259" key="3">
    <source>
        <dbReference type="Pfam" id="PF16173"/>
    </source>
</evidence>
<dbReference type="Pfam" id="PF16173">
    <property type="entry name" value="DUF4874"/>
    <property type="match status" value="1"/>
</dbReference>
<reference evidence="4" key="1">
    <citation type="journal article" date="2021" name="PeerJ">
        <title>Extensive microbial diversity within the chicken gut microbiome revealed by metagenomics and culture.</title>
        <authorList>
            <person name="Gilroy R."/>
            <person name="Ravi A."/>
            <person name="Getino M."/>
            <person name="Pursley I."/>
            <person name="Horton D.L."/>
            <person name="Alikhan N.F."/>
            <person name="Baker D."/>
            <person name="Gharbi K."/>
            <person name="Hall N."/>
            <person name="Watson M."/>
            <person name="Adriaenssens E.M."/>
            <person name="Foster-Nyarko E."/>
            <person name="Jarju S."/>
            <person name="Secka A."/>
            <person name="Antonio M."/>
            <person name="Oren A."/>
            <person name="Chaudhuri R.R."/>
            <person name="La Ragione R."/>
            <person name="Hildebrand F."/>
            <person name="Pallen M.J."/>
        </authorList>
    </citation>
    <scope>NUCLEOTIDE SEQUENCE</scope>
    <source>
        <strain evidence="4">CHK195-6426</strain>
    </source>
</reference>
<accession>A0A9D1UC90</accession>
<dbReference type="EMBL" id="DXGH01000073">
    <property type="protein sequence ID" value="HIW82512.1"/>
    <property type="molecule type" value="Genomic_DNA"/>
</dbReference>
<keyword evidence="1" id="KW-0812">Transmembrane</keyword>
<dbReference type="Pfam" id="PF16116">
    <property type="entry name" value="DUF4832"/>
    <property type="match status" value="1"/>
</dbReference>
<comment type="caution">
    <text evidence="4">The sequence shown here is derived from an EMBL/GenBank/DDBJ whole genome shotgun (WGS) entry which is preliminary data.</text>
</comment>
<sequence>MSDGVRRLQRGLSLLLALFLLGMFGLFGVRIYFELRGHGRVHTQSAVFTESAKELKNPNRGFYHIHGFRIVDEETDFQKEIFERFRQDTDTSLALIEINLQQYAKGEISSRGLANIRALFEALSATDKQLIIRFLYNWDGETTQSEPDDLSIILGHMEQLGPILKEYEKEVFLYQGLFTGRWGEMNGTSFSQPGAFRALAEGLAQAAPLSAYLAVRTPAQWRNITGIADPARVQPGDGTLASRLGLFNDGMLGNQGDYGTYGASSRVEQGAFSPWNREEELAFQDQLCRIVPLGGEVINDNPYNDFENALEDFSRMHVTYLNRDYDAQVLDKWAEYVACEEGCFQGMDGLSYMERHLGYRLVLREASFAYDWKRDSLKTYVTIQNVGFAPLYREVQVQLTFLSTSNDRVYSYEIEQDLRQLCGGTQAKDSQVLSREVSLWGEQTGSFQVYLDITDRLSGQRILLGNEKEPEKYGYFIGEVELGAAETFWEEEKLEGQTDV</sequence>
<evidence type="ECO:0000256" key="1">
    <source>
        <dbReference type="SAM" id="Phobius"/>
    </source>
</evidence>
<evidence type="ECO:0000313" key="4">
    <source>
        <dbReference type="EMBL" id="HIW82512.1"/>
    </source>
</evidence>
<evidence type="ECO:0000313" key="5">
    <source>
        <dbReference type="Proteomes" id="UP000824265"/>
    </source>
</evidence>
<feature type="domain" description="DUF4832" evidence="2">
    <location>
        <begin position="243"/>
        <end position="457"/>
    </location>
</feature>
<dbReference type="Proteomes" id="UP000824265">
    <property type="component" value="Unassembled WGS sequence"/>
</dbReference>
<keyword evidence="1" id="KW-0472">Membrane</keyword>
<dbReference type="InterPro" id="IPR032379">
    <property type="entry name" value="DUF4874"/>
</dbReference>
<feature type="transmembrane region" description="Helical" evidence="1">
    <location>
        <begin position="12"/>
        <end position="33"/>
    </location>
</feature>